<keyword evidence="5" id="KW-0547">Nucleotide-binding</keyword>
<reference evidence="9 10" key="1">
    <citation type="journal article" date="2014" name="Nat. Commun.">
        <title>Physiological and genomic features of highly alkaliphilic hydrogen-utilizing Betaproteobacteria from a continental serpentinizing site.</title>
        <authorList>
            <person name="Suzuki S."/>
            <person name="Kuenen J.G."/>
            <person name="Schipper K."/>
            <person name="van der Velde S."/>
            <person name="Ishii S."/>
            <person name="Wu A."/>
            <person name="Sorokin D.Y."/>
            <person name="Tenney A."/>
            <person name="Meng X.Y."/>
            <person name="Morrill P.L."/>
            <person name="Kamagata Y."/>
            <person name="Muyzer G."/>
            <person name="Nealson K.H."/>
        </authorList>
    </citation>
    <scope>NUCLEOTIDE SEQUENCE [LARGE SCALE GENOMIC DNA]</scope>
    <source>
        <strain evidence="9 10">A1</strain>
    </source>
</reference>
<dbReference type="Pfam" id="PF00005">
    <property type="entry name" value="ABC_tran"/>
    <property type="match status" value="1"/>
</dbReference>
<evidence type="ECO:0000256" key="5">
    <source>
        <dbReference type="ARBA" id="ARBA00022741"/>
    </source>
</evidence>
<dbReference type="STRING" id="1458425.SRAA_1396"/>
<dbReference type="SMART" id="SM00382">
    <property type="entry name" value="AAA"/>
    <property type="match status" value="1"/>
</dbReference>
<dbReference type="CDD" id="cd03257">
    <property type="entry name" value="ABC_NikE_OppD_transporters"/>
    <property type="match status" value="1"/>
</dbReference>
<dbReference type="KEGG" id="cbaa:SRAA_1396"/>
<feature type="domain" description="ABC transporter" evidence="8">
    <location>
        <begin position="6"/>
        <end position="246"/>
    </location>
</feature>
<keyword evidence="6" id="KW-0067">ATP-binding</keyword>
<dbReference type="Proteomes" id="UP000067461">
    <property type="component" value="Chromosome"/>
</dbReference>
<dbReference type="EMBL" id="AP014568">
    <property type="protein sequence ID" value="BAO81250.1"/>
    <property type="molecule type" value="Genomic_DNA"/>
</dbReference>
<evidence type="ECO:0000313" key="10">
    <source>
        <dbReference type="Proteomes" id="UP000067461"/>
    </source>
</evidence>
<gene>
    <name evidence="9" type="ORF">SRAA_1396</name>
</gene>
<evidence type="ECO:0000256" key="2">
    <source>
        <dbReference type="ARBA" id="ARBA00005417"/>
    </source>
</evidence>
<dbReference type="InterPro" id="IPR003593">
    <property type="entry name" value="AAA+_ATPase"/>
</dbReference>
<evidence type="ECO:0000259" key="8">
    <source>
        <dbReference type="PROSITE" id="PS50893"/>
    </source>
</evidence>
<dbReference type="GO" id="GO:0016887">
    <property type="term" value="F:ATP hydrolysis activity"/>
    <property type="evidence" value="ECO:0007669"/>
    <property type="project" value="InterPro"/>
</dbReference>
<dbReference type="PANTHER" id="PTHR43297">
    <property type="entry name" value="OLIGOPEPTIDE TRANSPORT ATP-BINDING PROTEIN APPD"/>
    <property type="match status" value="1"/>
</dbReference>
<dbReference type="InterPro" id="IPR003439">
    <property type="entry name" value="ABC_transporter-like_ATP-bd"/>
</dbReference>
<evidence type="ECO:0000256" key="7">
    <source>
        <dbReference type="ARBA" id="ARBA00023136"/>
    </source>
</evidence>
<keyword evidence="4" id="KW-1003">Cell membrane</keyword>
<evidence type="ECO:0000256" key="3">
    <source>
        <dbReference type="ARBA" id="ARBA00022448"/>
    </source>
</evidence>
<comment type="subcellular location">
    <subcellularLocation>
        <location evidence="1">Cell inner membrane</location>
        <topology evidence="1">Peripheral membrane protein</topology>
    </subcellularLocation>
</comment>
<dbReference type="HOGENOM" id="CLU_000604_1_23_4"/>
<dbReference type="PROSITE" id="PS50893">
    <property type="entry name" value="ABC_TRANSPORTER_2"/>
    <property type="match status" value="1"/>
</dbReference>
<dbReference type="AlphaFoldDB" id="A0A060NJE3"/>
<dbReference type="GO" id="GO:0005886">
    <property type="term" value="C:plasma membrane"/>
    <property type="evidence" value="ECO:0007669"/>
    <property type="project" value="UniProtKB-SubCell"/>
</dbReference>
<dbReference type="PANTHER" id="PTHR43297:SF11">
    <property type="entry name" value="ATPASE COMPONENT OF ABC-TYPE TRANSPORT SYSTEM"/>
    <property type="match status" value="1"/>
</dbReference>
<evidence type="ECO:0000256" key="4">
    <source>
        <dbReference type="ARBA" id="ARBA00022475"/>
    </source>
</evidence>
<sequence>MPDPLLQIRELSVQAAGGPVLLDRLTFDLAAGERLALLGGSGAGKSVLAQCLLGLLQPPLCWRSGSIRWQGQEMSLLSSKQWHALRGNGIFLIFQSPGALLDPLLSVGYQLEQVAQRAQRPPAAVEQALALVQLPAPVLHRHAHQLSGGMKQRVLCAMALLLRPQLVIADEPTSSLDDETAQEVLCALLAMQQATGCALLLITHDLRLVRQHAQRVLVLERGRIVEQAPAERFLTAPASRAGAALVQAARWLDGQSL</sequence>
<dbReference type="RefSeq" id="WP_045533479.1">
    <property type="nucleotide sequence ID" value="NZ_AP014568.1"/>
</dbReference>
<evidence type="ECO:0000256" key="6">
    <source>
        <dbReference type="ARBA" id="ARBA00022840"/>
    </source>
</evidence>
<evidence type="ECO:0000313" key="9">
    <source>
        <dbReference type="EMBL" id="BAO81250.1"/>
    </source>
</evidence>
<dbReference type="InterPro" id="IPR027417">
    <property type="entry name" value="P-loop_NTPase"/>
</dbReference>
<organism evidence="9 10">
    <name type="scientific">Serpentinimonas raichei</name>
    <dbReference type="NCBI Taxonomy" id="1458425"/>
    <lineage>
        <taxon>Bacteria</taxon>
        <taxon>Pseudomonadati</taxon>
        <taxon>Pseudomonadota</taxon>
        <taxon>Betaproteobacteria</taxon>
        <taxon>Burkholderiales</taxon>
        <taxon>Comamonadaceae</taxon>
        <taxon>Serpentinimonas</taxon>
    </lineage>
</organism>
<proteinExistence type="inferred from homology"/>
<comment type="similarity">
    <text evidence="2">Belongs to the ABC transporter superfamily.</text>
</comment>
<dbReference type="GO" id="GO:0005524">
    <property type="term" value="F:ATP binding"/>
    <property type="evidence" value="ECO:0007669"/>
    <property type="project" value="UniProtKB-KW"/>
</dbReference>
<evidence type="ECO:0000256" key="1">
    <source>
        <dbReference type="ARBA" id="ARBA00004417"/>
    </source>
</evidence>
<name>A0A060NJE3_9BURK</name>
<keyword evidence="7" id="KW-0472">Membrane</keyword>
<dbReference type="SUPFAM" id="SSF52540">
    <property type="entry name" value="P-loop containing nucleoside triphosphate hydrolases"/>
    <property type="match status" value="1"/>
</dbReference>
<keyword evidence="10" id="KW-1185">Reference proteome</keyword>
<dbReference type="Gene3D" id="3.40.50.300">
    <property type="entry name" value="P-loop containing nucleotide triphosphate hydrolases"/>
    <property type="match status" value="1"/>
</dbReference>
<accession>A0A060NJE3</accession>
<protein>
    <submittedName>
        <fullName evidence="9">ABC-type uncharacterized transport system, duplicated ATPase component</fullName>
    </submittedName>
</protein>
<dbReference type="InterPro" id="IPR050388">
    <property type="entry name" value="ABC_Ni/Peptide_Import"/>
</dbReference>
<keyword evidence="3" id="KW-0813">Transport</keyword>